<reference evidence="2" key="1">
    <citation type="journal article" date="2019" name="bioRxiv">
        <title>The Genome of the Zebra Mussel, Dreissena polymorpha: A Resource for Invasive Species Research.</title>
        <authorList>
            <person name="McCartney M.A."/>
            <person name="Auch B."/>
            <person name="Kono T."/>
            <person name="Mallez S."/>
            <person name="Zhang Y."/>
            <person name="Obille A."/>
            <person name="Becker A."/>
            <person name="Abrahante J.E."/>
            <person name="Garbe J."/>
            <person name="Badalamenti J.P."/>
            <person name="Herman A."/>
            <person name="Mangelson H."/>
            <person name="Liachko I."/>
            <person name="Sullivan S."/>
            <person name="Sone E.D."/>
            <person name="Koren S."/>
            <person name="Silverstein K.A.T."/>
            <person name="Beckman K.B."/>
            <person name="Gohl D.M."/>
        </authorList>
    </citation>
    <scope>NUCLEOTIDE SEQUENCE</scope>
    <source>
        <strain evidence="2">Duluth1</strain>
        <tissue evidence="2">Whole animal</tissue>
    </source>
</reference>
<feature type="compositionally biased region" description="Polar residues" evidence="1">
    <location>
        <begin position="70"/>
        <end position="80"/>
    </location>
</feature>
<comment type="caution">
    <text evidence="2">The sequence shown here is derived from an EMBL/GenBank/DDBJ whole genome shotgun (WGS) entry which is preliminary data.</text>
</comment>
<sequence length="80" mass="9426">MKQMKIKLLQNQNHHPNHHQTDPKNNKLHQTSKQMKKKIQPFSDGQQETEENLSGKTHSKTVTKHLKIVKNSNRKQQSYS</sequence>
<feature type="region of interest" description="Disordered" evidence="1">
    <location>
        <begin position="1"/>
        <end position="80"/>
    </location>
</feature>
<dbReference type="EMBL" id="JAIWYP010000011">
    <property type="protein sequence ID" value="KAH3736492.1"/>
    <property type="molecule type" value="Genomic_DNA"/>
</dbReference>
<evidence type="ECO:0000313" key="2">
    <source>
        <dbReference type="EMBL" id="KAH3736492.1"/>
    </source>
</evidence>
<evidence type="ECO:0000256" key="1">
    <source>
        <dbReference type="SAM" id="MobiDB-lite"/>
    </source>
</evidence>
<feature type="compositionally biased region" description="Basic residues" evidence="1">
    <location>
        <begin position="57"/>
        <end position="68"/>
    </location>
</feature>
<name>A0A9D4HXK0_DREPO</name>
<accession>A0A9D4HXK0</accession>
<organism evidence="2 3">
    <name type="scientific">Dreissena polymorpha</name>
    <name type="common">Zebra mussel</name>
    <name type="synonym">Mytilus polymorpha</name>
    <dbReference type="NCBI Taxonomy" id="45954"/>
    <lineage>
        <taxon>Eukaryota</taxon>
        <taxon>Metazoa</taxon>
        <taxon>Spiralia</taxon>
        <taxon>Lophotrochozoa</taxon>
        <taxon>Mollusca</taxon>
        <taxon>Bivalvia</taxon>
        <taxon>Autobranchia</taxon>
        <taxon>Heteroconchia</taxon>
        <taxon>Euheterodonta</taxon>
        <taxon>Imparidentia</taxon>
        <taxon>Neoheterodontei</taxon>
        <taxon>Myida</taxon>
        <taxon>Dreissenoidea</taxon>
        <taxon>Dreissenidae</taxon>
        <taxon>Dreissena</taxon>
    </lineage>
</organism>
<gene>
    <name evidence="2" type="ORF">DPMN_043061</name>
</gene>
<proteinExistence type="predicted"/>
<dbReference type="AlphaFoldDB" id="A0A9D4HXK0"/>
<protein>
    <submittedName>
        <fullName evidence="2">Uncharacterized protein</fullName>
    </submittedName>
</protein>
<keyword evidence="3" id="KW-1185">Reference proteome</keyword>
<dbReference type="Proteomes" id="UP000828390">
    <property type="component" value="Unassembled WGS sequence"/>
</dbReference>
<evidence type="ECO:0000313" key="3">
    <source>
        <dbReference type="Proteomes" id="UP000828390"/>
    </source>
</evidence>
<reference evidence="2" key="2">
    <citation type="submission" date="2020-11" db="EMBL/GenBank/DDBJ databases">
        <authorList>
            <person name="McCartney M.A."/>
            <person name="Auch B."/>
            <person name="Kono T."/>
            <person name="Mallez S."/>
            <person name="Becker A."/>
            <person name="Gohl D.M."/>
            <person name="Silverstein K.A.T."/>
            <person name="Koren S."/>
            <person name="Bechman K.B."/>
            <person name="Herman A."/>
            <person name="Abrahante J.E."/>
            <person name="Garbe J."/>
        </authorList>
    </citation>
    <scope>NUCLEOTIDE SEQUENCE</scope>
    <source>
        <strain evidence="2">Duluth1</strain>
        <tissue evidence="2">Whole animal</tissue>
    </source>
</reference>